<gene>
    <name evidence="1" type="ORF">LCGC14_2833840</name>
</gene>
<protein>
    <submittedName>
        <fullName evidence="1">Uncharacterized protein</fullName>
    </submittedName>
</protein>
<evidence type="ECO:0000313" key="1">
    <source>
        <dbReference type="EMBL" id="KKK79402.1"/>
    </source>
</evidence>
<dbReference type="EMBL" id="LAZR01054045">
    <property type="protein sequence ID" value="KKK79402.1"/>
    <property type="molecule type" value="Genomic_DNA"/>
</dbReference>
<dbReference type="AlphaFoldDB" id="A0A0F8YD94"/>
<organism evidence="1">
    <name type="scientific">marine sediment metagenome</name>
    <dbReference type="NCBI Taxonomy" id="412755"/>
    <lineage>
        <taxon>unclassified sequences</taxon>
        <taxon>metagenomes</taxon>
        <taxon>ecological metagenomes</taxon>
    </lineage>
</organism>
<reference evidence="1" key="1">
    <citation type="journal article" date="2015" name="Nature">
        <title>Complex archaea that bridge the gap between prokaryotes and eukaryotes.</title>
        <authorList>
            <person name="Spang A."/>
            <person name="Saw J.H."/>
            <person name="Jorgensen S.L."/>
            <person name="Zaremba-Niedzwiedzka K."/>
            <person name="Martijn J."/>
            <person name="Lind A.E."/>
            <person name="van Eijk R."/>
            <person name="Schleper C."/>
            <person name="Guy L."/>
            <person name="Ettema T.J."/>
        </authorList>
    </citation>
    <scope>NUCLEOTIDE SEQUENCE</scope>
</reference>
<comment type="caution">
    <text evidence="1">The sequence shown here is derived from an EMBL/GenBank/DDBJ whole genome shotgun (WGS) entry which is preliminary data.</text>
</comment>
<accession>A0A0F8YD94</accession>
<name>A0A0F8YD94_9ZZZZ</name>
<feature type="non-terminal residue" evidence="1">
    <location>
        <position position="39"/>
    </location>
</feature>
<proteinExistence type="predicted"/>
<sequence>MGGKRIVETGLSYTQPILKAQKQEPVQSQARLSGAHYIC</sequence>